<proteinExistence type="predicted"/>
<name>E1ZF47_CHLVA</name>
<dbReference type="RefSeq" id="XP_005847710.1">
    <property type="nucleotide sequence ID" value="XM_005847648.1"/>
</dbReference>
<dbReference type="Gene3D" id="1.25.40.10">
    <property type="entry name" value="Tetratricopeptide repeat domain"/>
    <property type="match status" value="1"/>
</dbReference>
<gene>
    <name evidence="3" type="ORF">CHLNCDRAFT_133729</name>
</gene>
<keyword evidence="4" id="KW-1185">Reference proteome</keyword>
<dbReference type="eggNOG" id="ENOG502RRFX">
    <property type="taxonomic scope" value="Eukaryota"/>
</dbReference>
<evidence type="ECO:0000313" key="3">
    <source>
        <dbReference type="EMBL" id="EFN55608.1"/>
    </source>
</evidence>
<organism evidence="4">
    <name type="scientific">Chlorella variabilis</name>
    <name type="common">Green alga</name>
    <dbReference type="NCBI Taxonomy" id="554065"/>
    <lineage>
        <taxon>Eukaryota</taxon>
        <taxon>Viridiplantae</taxon>
        <taxon>Chlorophyta</taxon>
        <taxon>core chlorophytes</taxon>
        <taxon>Trebouxiophyceae</taxon>
        <taxon>Chlorellales</taxon>
        <taxon>Chlorellaceae</taxon>
        <taxon>Chlorella clade</taxon>
        <taxon>Chlorella</taxon>
    </lineage>
</organism>
<evidence type="ECO:0000313" key="4">
    <source>
        <dbReference type="Proteomes" id="UP000008141"/>
    </source>
</evidence>
<dbReference type="Pfam" id="PF13229">
    <property type="entry name" value="Beta_helix"/>
    <property type="match status" value="1"/>
</dbReference>
<dbReference type="SMART" id="SM00028">
    <property type="entry name" value="TPR"/>
    <property type="match status" value="2"/>
</dbReference>
<dbReference type="GeneID" id="17354948"/>
<dbReference type="SMART" id="SM00710">
    <property type="entry name" value="PbH1"/>
    <property type="match status" value="4"/>
</dbReference>
<dbReference type="InterPro" id="IPR019734">
    <property type="entry name" value="TPR_rpt"/>
</dbReference>
<feature type="region of interest" description="Disordered" evidence="1">
    <location>
        <begin position="78"/>
        <end position="169"/>
    </location>
</feature>
<dbReference type="KEGG" id="cvr:CHLNCDRAFT_133729"/>
<feature type="domain" description="Right handed beta helix" evidence="2">
    <location>
        <begin position="567"/>
        <end position="703"/>
    </location>
</feature>
<feature type="compositionally biased region" description="Low complexity" evidence="1">
    <location>
        <begin position="245"/>
        <end position="266"/>
    </location>
</feature>
<dbReference type="STRING" id="554065.E1ZF47"/>
<feature type="compositionally biased region" description="Low complexity" evidence="1">
    <location>
        <begin position="37"/>
        <end position="51"/>
    </location>
</feature>
<dbReference type="InterPro" id="IPR012334">
    <property type="entry name" value="Pectin_lyas_fold"/>
</dbReference>
<dbReference type="AlphaFoldDB" id="E1ZF47"/>
<dbReference type="InParanoid" id="E1ZF47"/>
<dbReference type="InterPro" id="IPR011990">
    <property type="entry name" value="TPR-like_helical_dom_sf"/>
</dbReference>
<evidence type="ECO:0000256" key="1">
    <source>
        <dbReference type="SAM" id="MobiDB-lite"/>
    </source>
</evidence>
<feature type="region of interest" description="Disordered" evidence="1">
    <location>
        <begin position="245"/>
        <end position="280"/>
    </location>
</feature>
<dbReference type="SUPFAM" id="SSF48452">
    <property type="entry name" value="TPR-like"/>
    <property type="match status" value="1"/>
</dbReference>
<dbReference type="OrthoDB" id="626167at2759"/>
<evidence type="ECO:0000259" key="2">
    <source>
        <dbReference type="Pfam" id="PF13229"/>
    </source>
</evidence>
<reference evidence="3 4" key="1">
    <citation type="journal article" date="2010" name="Plant Cell">
        <title>The Chlorella variabilis NC64A genome reveals adaptation to photosymbiosis, coevolution with viruses, and cryptic sex.</title>
        <authorList>
            <person name="Blanc G."/>
            <person name="Duncan G."/>
            <person name="Agarkova I."/>
            <person name="Borodovsky M."/>
            <person name="Gurnon J."/>
            <person name="Kuo A."/>
            <person name="Lindquist E."/>
            <person name="Lucas S."/>
            <person name="Pangilinan J."/>
            <person name="Polle J."/>
            <person name="Salamov A."/>
            <person name="Terry A."/>
            <person name="Yamada T."/>
            <person name="Dunigan D.D."/>
            <person name="Grigoriev I.V."/>
            <person name="Claverie J.M."/>
            <person name="Van Etten J.L."/>
        </authorList>
    </citation>
    <scope>NUCLEOTIDE SEQUENCE [LARGE SCALE GENOMIC DNA]</scope>
    <source>
        <strain evidence="3 4">NC64A</strain>
    </source>
</reference>
<dbReference type="SUPFAM" id="SSF51126">
    <property type="entry name" value="Pectin lyase-like"/>
    <property type="match status" value="1"/>
</dbReference>
<feature type="compositionally biased region" description="Low complexity" evidence="1">
    <location>
        <begin position="105"/>
        <end position="114"/>
    </location>
</feature>
<dbReference type="InterPro" id="IPR039448">
    <property type="entry name" value="Beta_helix"/>
</dbReference>
<sequence length="779" mass="79850">MPTTAHHGKKASVEEVFEHRWRKAYEVRAMERESRQAKSQASSRCSSADSQRVAKTALCTAGKPSAAAADAAAIQVQSAPGRAAEEAVGKLSLGSTEQPTGNGIATAAAAASSAGEEKALRQQEVVDDDDEPAPASPAGGAGAALQRSHWQAAGRQQQPGGQGEDDDDEGLACKVVWDSSPAQAGAAARVPAADTDMAAFGGAGASILQLKEQGNICLKAGDFEGAVRCYSEALSACKQSRRAAQQAAPLQAAPQPAQQDQQGDPPSHQQHPAAEGQREATGHQLLATLHSNRAHALLRLKRNEEARGAGRARLAQAKLAQRQWAAAVAACRQGHALAPKNSEGHTEFTPLLDRTAVAAARVGSLAGYDGLQLEVRSAGKDAWMGRAAPHVPELDGPEDEDTIGVVTHLPLPSSSGGGGGGGGGGNGGGALVAAGAANGDGRAGSGASAGDTLVAWDYHQAGEAGKRRRTSFRSVREAVEAARDGDRILLRCGTHNGMGECVTVAKRLLIEGEGVLGDAVLDQRANVPAFRIVRGGVVLRNLDIDFTGLREALLVEGPPGAHPSPLVAGCRIKCSGDDAVNVGGAAAPTFLRCELSGKKCGVKALGSSAPRLERCTITKCGEQGVRAMEAAAPVLQGCIISECAEEGALAMDAARLSLTACTLRDCKGPGVDVSGGASAAVTGGTIEQCVGGVWLWDAGRATLQAASVAGGPSHAILADGTASLEVRESTVRGTVHASDAAWAGILHPSNRLLDPEQPTDFPPEEGPFRFVPNPYTRKQ</sequence>
<accession>E1ZF47</accession>
<dbReference type="EMBL" id="GL433844">
    <property type="protein sequence ID" value="EFN55608.1"/>
    <property type="molecule type" value="Genomic_DNA"/>
</dbReference>
<feature type="region of interest" description="Disordered" evidence="1">
    <location>
        <begin position="753"/>
        <end position="779"/>
    </location>
</feature>
<dbReference type="InterPro" id="IPR006626">
    <property type="entry name" value="PbH1"/>
</dbReference>
<protein>
    <recommendedName>
        <fullName evidence="2">Right handed beta helix domain-containing protein</fullName>
    </recommendedName>
</protein>
<dbReference type="Proteomes" id="UP000008141">
    <property type="component" value="Unassembled WGS sequence"/>
</dbReference>
<dbReference type="Gene3D" id="2.160.20.10">
    <property type="entry name" value="Single-stranded right-handed beta-helix, Pectin lyase-like"/>
    <property type="match status" value="1"/>
</dbReference>
<feature type="region of interest" description="Disordered" evidence="1">
    <location>
        <begin position="31"/>
        <end position="53"/>
    </location>
</feature>
<dbReference type="InterPro" id="IPR011050">
    <property type="entry name" value="Pectin_lyase_fold/virulence"/>
</dbReference>
<feature type="compositionally biased region" description="Polar residues" evidence="1">
    <location>
        <begin position="93"/>
        <end position="103"/>
    </location>
</feature>